<dbReference type="STRING" id="1685382.AVJ23_09340"/>
<evidence type="ECO:0000313" key="2">
    <source>
        <dbReference type="Proteomes" id="UP000054396"/>
    </source>
</evidence>
<comment type="caution">
    <text evidence="1">The sequence shown here is derived from an EMBL/GenBank/DDBJ whole genome shotgun (WGS) entry which is preliminary data.</text>
</comment>
<protein>
    <recommendedName>
        <fullName evidence="3">SnoaL-like domain-containing protein</fullName>
    </recommendedName>
</protein>
<dbReference type="RefSeq" id="WP_058861905.1">
    <property type="nucleotide sequence ID" value="NZ_LPXO01000004.1"/>
</dbReference>
<evidence type="ECO:0000313" key="1">
    <source>
        <dbReference type="EMBL" id="KUF11241.1"/>
    </source>
</evidence>
<keyword evidence="2" id="KW-1185">Reference proteome</keyword>
<dbReference type="EMBL" id="LPXO01000004">
    <property type="protein sequence ID" value="KUF11241.1"/>
    <property type="molecule type" value="Genomic_DNA"/>
</dbReference>
<reference evidence="1 2" key="1">
    <citation type="submission" date="2015-12" db="EMBL/GenBank/DDBJ databases">
        <authorList>
            <person name="Shamseldin A."/>
            <person name="Moawad H."/>
            <person name="Abd El-Rahim W.M."/>
            <person name="Sadowsky M.J."/>
        </authorList>
    </citation>
    <scope>NUCLEOTIDE SEQUENCE [LARGE SCALE GENOMIC DNA]</scope>
    <source>
        <strain evidence="1 2">SJ5A-1</strain>
    </source>
</reference>
<proteinExistence type="predicted"/>
<gene>
    <name evidence="1" type="ORF">AVJ23_09340</name>
</gene>
<organism evidence="1 2">
    <name type="scientific">Pseudoponticoccus marisrubri</name>
    <dbReference type="NCBI Taxonomy" id="1685382"/>
    <lineage>
        <taxon>Bacteria</taxon>
        <taxon>Pseudomonadati</taxon>
        <taxon>Pseudomonadota</taxon>
        <taxon>Alphaproteobacteria</taxon>
        <taxon>Rhodobacterales</taxon>
        <taxon>Roseobacteraceae</taxon>
        <taxon>Pseudoponticoccus</taxon>
    </lineage>
</organism>
<name>A0A0W7WKZ5_9RHOB</name>
<dbReference type="Proteomes" id="UP000054396">
    <property type="component" value="Unassembled WGS sequence"/>
</dbReference>
<sequence length="147" mass="16852">MTEVPFDQSTFERFLEDISEPFMTGDITRWRRRILLPFSLITQTGPVTLDSDAAVETNFHLYLEARDAMQLDLVSRVPLGFERCDDNSVIATYKTDLLRRGTRVVPPYTASALLHHRDGRWKMSAILNALGHHHWTGLHPYLKGAKT</sequence>
<evidence type="ECO:0008006" key="3">
    <source>
        <dbReference type="Google" id="ProtNLM"/>
    </source>
</evidence>
<accession>A0A0W7WKZ5</accession>
<dbReference type="AlphaFoldDB" id="A0A0W7WKZ5"/>
<dbReference type="OrthoDB" id="7651124at2"/>